<keyword evidence="4" id="KW-1185">Reference proteome</keyword>
<reference evidence="3 4" key="1">
    <citation type="submission" date="2020-04" db="EMBL/GenBank/DDBJ databases">
        <title>Perkinsus chesapeaki whole genome sequence.</title>
        <authorList>
            <person name="Bogema D.R."/>
        </authorList>
    </citation>
    <scope>NUCLEOTIDE SEQUENCE [LARGE SCALE GENOMIC DNA]</scope>
    <source>
        <strain evidence="3">ATCC PRA-425</strain>
    </source>
</reference>
<comment type="caution">
    <text evidence="3">The sequence shown here is derived from an EMBL/GenBank/DDBJ whole genome shotgun (WGS) entry which is preliminary data.</text>
</comment>
<evidence type="ECO:0000313" key="4">
    <source>
        <dbReference type="Proteomes" id="UP000591131"/>
    </source>
</evidence>
<protein>
    <submittedName>
        <fullName evidence="3">Uncharacterized protein</fullName>
    </submittedName>
</protein>
<sequence>MKRRATVEARLRDAASIHDKLRLDVVDCQDELSTQVNRRSTINRYWRDRYQKLEEELIDYRNNAESVKLENCLLKEDNEKLNSEVDKLRSEIDRLKLSLETKNAGEDEQADGRIVLMSISTSPYRLLRRSRIAAVGRSHTSIDDSSRLPCVLSLKEDEDSDICANTARLRLSRMACRAKIRPIFKNDVAEQEKGPKGLTKSYALAEVKENVAEDPSEDLVVESNGDPPKAGRRTEVTADDDLALTIRTTASLI</sequence>
<dbReference type="AlphaFoldDB" id="A0A7J6M4B0"/>
<keyword evidence="1" id="KW-0175">Coiled coil</keyword>
<evidence type="ECO:0000256" key="1">
    <source>
        <dbReference type="SAM" id="Coils"/>
    </source>
</evidence>
<evidence type="ECO:0000313" key="3">
    <source>
        <dbReference type="EMBL" id="KAF4666305.1"/>
    </source>
</evidence>
<accession>A0A7J6M4B0</accession>
<organism evidence="3 4">
    <name type="scientific">Perkinsus chesapeaki</name>
    <name type="common">Clam parasite</name>
    <name type="synonym">Perkinsus andrewsi</name>
    <dbReference type="NCBI Taxonomy" id="330153"/>
    <lineage>
        <taxon>Eukaryota</taxon>
        <taxon>Sar</taxon>
        <taxon>Alveolata</taxon>
        <taxon>Perkinsozoa</taxon>
        <taxon>Perkinsea</taxon>
        <taxon>Perkinsida</taxon>
        <taxon>Perkinsidae</taxon>
        <taxon>Perkinsus</taxon>
    </lineage>
</organism>
<dbReference type="Proteomes" id="UP000591131">
    <property type="component" value="Unassembled WGS sequence"/>
</dbReference>
<dbReference type="EMBL" id="JAAPAO010000238">
    <property type="protein sequence ID" value="KAF4666305.1"/>
    <property type="molecule type" value="Genomic_DNA"/>
</dbReference>
<proteinExistence type="predicted"/>
<gene>
    <name evidence="3" type="ORF">FOL47_004139</name>
</gene>
<feature type="coiled-coil region" evidence="1">
    <location>
        <begin position="43"/>
        <end position="98"/>
    </location>
</feature>
<evidence type="ECO:0000256" key="2">
    <source>
        <dbReference type="SAM" id="MobiDB-lite"/>
    </source>
</evidence>
<name>A0A7J6M4B0_PERCH</name>
<feature type="region of interest" description="Disordered" evidence="2">
    <location>
        <begin position="213"/>
        <end position="236"/>
    </location>
</feature>